<reference evidence="2 3" key="1">
    <citation type="journal article" date="2014" name="Agronomy (Basel)">
        <title>A Draft Genome Sequence for Ensete ventricosum, the Drought-Tolerant Tree Against Hunger.</title>
        <authorList>
            <person name="Harrison J."/>
            <person name="Moore K.A."/>
            <person name="Paszkiewicz K."/>
            <person name="Jones T."/>
            <person name="Grant M."/>
            <person name="Ambacheew D."/>
            <person name="Muzemil S."/>
            <person name="Studholme D.J."/>
        </authorList>
    </citation>
    <scope>NUCLEOTIDE SEQUENCE [LARGE SCALE GENOMIC DNA]</scope>
</reference>
<comment type="caution">
    <text evidence="2">The sequence shown here is derived from an EMBL/GenBank/DDBJ whole genome shotgun (WGS) entry which is preliminary data.</text>
</comment>
<dbReference type="Proteomes" id="UP000287651">
    <property type="component" value="Unassembled WGS sequence"/>
</dbReference>
<feature type="compositionally biased region" description="Basic residues" evidence="1">
    <location>
        <begin position="185"/>
        <end position="200"/>
    </location>
</feature>
<proteinExistence type="predicted"/>
<organism evidence="2 3">
    <name type="scientific">Ensete ventricosum</name>
    <name type="common">Abyssinian banana</name>
    <name type="synonym">Musa ensete</name>
    <dbReference type="NCBI Taxonomy" id="4639"/>
    <lineage>
        <taxon>Eukaryota</taxon>
        <taxon>Viridiplantae</taxon>
        <taxon>Streptophyta</taxon>
        <taxon>Embryophyta</taxon>
        <taxon>Tracheophyta</taxon>
        <taxon>Spermatophyta</taxon>
        <taxon>Magnoliopsida</taxon>
        <taxon>Liliopsida</taxon>
        <taxon>Zingiberales</taxon>
        <taxon>Musaceae</taxon>
        <taxon>Ensete</taxon>
    </lineage>
</organism>
<sequence length="255" mass="29486">MCGPLHMILPLENQDLSLLDICHVGATFLFVFFPLEVSKTTIPLDYSVLLNDLCIVLPPQMCLLDCDFSPIQPPLHPSRPSNMPNFLHTSVSYQRIHSMPKRVPMLHGAEFRRIGVTMNTSSDKVYNFDLYRLVRPVHIGLLGYRYADRPWVVPQKIDRQRSIEGEIDRRQSIERKIGSIEGEKGKKKKKWKRRKKRGEKGKKEIPSAVLAHGSPARHCHPPPLFLPRDIAALARFFSCTRRRNVYPREEKDRDD</sequence>
<gene>
    <name evidence="2" type="ORF">B296_00007257</name>
</gene>
<feature type="region of interest" description="Disordered" evidence="1">
    <location>
        <begin position="178"/>
        <end position="206"/>
    </location>
</feature>
<protein>
    <submittedName>
        <fullName evidence="2">Uncharacterized protein</fullName>
    </submittedName>
</protein>
<dbReference type="EMBL" id="AMZH03000974">
    <property type="protein sequence ID" value="RRT81179.1"/>
    <property type="molecule type" value="Genomic_DNA"/>
</dbReference>
<feature type="non-terminal residue" evidence="2">
    <location>
        <position position="255"/>
    </location>
</feature>
<evidence type="ECO:0000313" key="2">
    <source>
        <dbReference type="EMBL" id="RRT81179.1"/>
    </source>
</evidence>
<accession>A0A427AY43</accession>
<evidence type="ECO:0000256" key="1">
    <source>
        <dbReference type="SAM" id="MobiDB-lite"/>
    </source>
</evidence>
<evidence type="ECO:0000313" key="3">
    <source>
        <dbReference type="Proteomes" id="UP000287651"/>
    </source>
</evidence>
<dbReference type="AlphaFoldDB" id="A0A427AY43"/>
<name>A0A427AY43_ENSVE</name>